<keyword evidence="2" id="KW-1185">Reference proteome</keyword>
<dbReference type="Proteomes" id="UP001497680">
    <property type="component" value="Unassembled WGS sequence"/>
</dbReference>
<name>A0ACC0CNR9_9PEZI</name>
<evidence type="ECO:0000313" key="2">
    <source>
        <dbReference type="Proteomes" id="UP001497680"/>
    </source>
</evidence>
<organism evidence="1 2">
    <name type="scientific">Hypoxylon rubiginosum</name>
    <dbReference type="NCBI Taxonomy" id="110542"/>
    <lineage>
        <taxon>Eukaryota</taxon>
        <taxon>Fungi</taxon>
        <taxon>Dikarya</taxon>
        <taxon>Ascomycota</taxon>
        <taxon>Pezizomycotina</taxon>
        <taxon>Sordariomycetes</taxon>
        <taxon>Xylariomycetidae</taxon>
        <taxon>Xylariales</taxon>
        <taxon>Hypoxylaceae</taxon>
        <taxon>Hypoxylon</taxon>
    </lineage>
</organism>
<evidence type="ECO:0000313" key="1">
    <source>
        <dbReference type="EMBL" id="KAI6082000.1"/>
    </source>
</evidence>
<reference evidence="1 2" key="1">
    <citation type="journal article" date="2022" name="New Phytol.">
        <title>Ecological generalism drives hyperdiversity of secondary metabolite gene clusters in xylarialean endophytes.</title>
        <authorList>
            <person name="Franco M.E.E."/>
            <person name="Wisecaver J.H."/>
            <person name="Arnold A.E."/>
            <person name="Ju Y.M."/>
            <person name="Slot J.C."/>
            <person name="Ahrendt S."/>
            <person name="Moore L.P."/>
            <person name="Eastman K.E."/>
            <person name="Scott K."/>
            <person name="Konkel Z."/>
            <person name="Mondo S.J."/>
            <person name="Kuo A."/>
            <person name="Hayes R.D."/>
            <person name="Haridas S."/>
            <person name="Andreopoulos B."/>
            <person name="Riley R."/>
            <person name="LaButti K."/>
            <person name="Pangilinan J."/>
            <person name="Lipzen A."/>
            <person name="Amirebrahimi M."/>
            <person name="Yan J."/>
            <person name="Adam C."/>
            <person name="Keymanesh K."/>
            <person name="Ng V."/>
            <person name="Louie K."/>
            <person name="Northen T."/>
            <person name="Drula E."/>
            <person name="Henrissat B."/>
            <person name="Hsieh H.M."/>
            <person name="Youens-Clark K."/>
            <person name="Lutzoni F."/>
            <person name="Miadlikowska J."/>
            <person name="Eastwood D.C."/>
            <person name="Hamelin R.C."/>
            <person name="Grigoriev I.V."/>
            <person name="U'Ren J.M."/>
        </authorList>
    </citation>
    <scope>NUCLEOTIDE SEQUENCE [LARGE SCALE GENOMIC DNA]</scope>
    <source>
        <strain evidence="1 2">ER1909</strain>
    </source>
</reference>
<protein>
    <submittedName>
        <fullName evidence="1">Amidase signature domain-containing protein</fullName>
    </submittedName>
</protein>
<comment type="caution">
    <text evidence="1">The sequence shown here is derived from an EMBL/GenBank/DDBJ whole genome shotgun (WGS) entry which is preliminary data.</text>
</comment>
<sequence>MTEESTQETWQSIAARKQAERASKIPPEWLIPEAMMPSDKEDFVQDFPHASGFFTERELTITESSASDAVAKMSTGEWTALEVTRAICKRTAVAQQLLNCVTEIYFEQAFARAAELDEYFKTNGKPIGPLHGLPISLKDQFNLEGVDSTIGYVGWMGRKPEEESTLVKLLRRAGAVLYVKTNVPTTLMTGETVNNLFGRTLNPRNRKLTTGGSSGGESALVTFRGSFMGIGTDIGGSIRHPASYTGLYALRPSHGRVSYQQVTNTFLGQEAVQSCAGPLCRSPEDIRLFMKSLVAQKAWEHDPQVIPLPWRTEAEALPTKLCFGFGMGDGYVTPSPPLRRAMEITKGKLLAAGHNVIDFIPYETKEASEIIWKMWLADGAEEIRRDSGLTGEPLPPSVEVNYGHSNTSIKPLSVFETWQNQHRRTILGQRFLERWQKTAERTGTGRPIDGLIMPSTAMPAIRHDTRPPWNYSVLSPVLDLTTGVFPVTEVDVEKDVVPKDWKPISDVDKKMMEFYEKPQNHENALVGLSLIGRRLEEEKVVAMLGVMKDVLGDGH</sequence>
<proteinExistence type="predicted"/>
<dbReference type="EMBL" id="MU394381">
    <property type="protein sequence ID" value="KAI6082000.1"/>
    <property type="molecule type" value="Genomic_DNA"/>
</dbReference>
<accession>A0ACC0CNR9</accession>
<gene>
    <name evidence="1" type="ORF">F4821DRAFT_248146</name>
</gene>